<gene>
    <name evidence="2" type="ORF">FJSC11DRAFT_4629</name>
</gene>
<reference evidence="2 3" key="1">
    <citation type="submission" date="2011-09" db="EMBL/GenBank/DDBJ databases">
        <title>The draft genome of Fischerella sp. JSC-11.</title>
        <authorList>
            <consortium name="US DOE Joint Genome Institute (JGI-PGF)"/>
            <person name="Lucas S."/>
            <person name="Han J."/>
            <person name="Lapidus A."/>
            <person name="Cheng J.-F."/>
            <person name="Goodwin L."/>
            <person name="Pitluck S."/>
            <person name="Peters L."/>
            <person name="Land M.L."/>
            <person name="Hauser L."/>
            <person name="Sarkisova S."/>
            <person name="Bryant D.A."/>
            <person name="Brown I."/>
            <person name="Woyke T.J."/>
        </authorList>
    </citation>
    <scope>NUCLEOTIDE SEQUENCE [LARGE SCALE GENOMIC DNA]</scope>
    <source>
        <strain evidence="2 3">JSC-11</strain>
    </source>
</reference>
<dbReference type="EMBL" id="AGIZ01000034">
    <property type="protein sequence ID" value="EHC08316.1"/>
    <property type="molecule type" value="Genomic_DNA"/>
</dbReference>
<evidence type="ECO:0000313" key="2">
    <source>
        <dbReference type="EMBL" id="EHC08316.1"/>
    </source>
</evidence>
<sequence length="105" mass="12425">SPSSRSHLPRPTTGLRPARLRRLRRRDRAAGRLADGRLRRRHRHPQLRHREDVRRPRRRRHGLLRRPRLLDGRRRDDARPREPGARRGGVRRRGCAAGERRDGAA</sequence>
<protein>
    <submittedName>
        <fullName evidence="2">Proteophosphoglycan ppg4</fullName>
    </submittedName>
</protein>
<feature type="compositionally biased region" description="Basic residues" evidence="1">
    <location>
        <begin position="55"/>
        <end position="67"/>
    </location>
</feature>
<feature type="compositionally biased region" description="Basic and acidic residues" evidence="1">
    <location>
        <begin position="68"/>
        <end position="85"/>
    </location>
</feature>
<keyword evidence="3" id="KW-1185">Reference proteome</keyword>
<name>G6G0I0_9CYAN</name>
<feature type="compositionally biased region" description="Basic and acidic residues" evidence="1">
    <location>
        <begin position="28"/>
        <end position="37"/>
    </location>
</feature>
<evidence type="ECO:0000256" key="1">
    <source>
        <dbReference type="SAM" id="MobiDB-lite"/>
    </source>
</evidence>
<dbReference type="Proteomes" id="UP000004344">
    <property type="component" value="Unassembled WGS sequence"/>
</dbReference>
<feature type="compositionally biased region" description="Basic residues" evidence="1">
    <location>
        <begin position="38"/>
        <end position="47"/>
    </location>
</feature>
<proteinExistence type="predicted"/>
<evidence type="ECO:0000313" key="3">
    <source>
        <dbReference type="Proteomes" id="UP000004344"/>
    </source>
</evidence>
<feature type="compositionally biased region" description="Basic residues" evidence="1">
    <location>
        <begin position="18"/>
        <end position="27"/>
    </location>
</feature>
<comment type="caution">
    <text evidence="2">The sequence shown here is derived from an EMBL/GenBank/DDBJ whole genome shotgun (WGS) entry which is preliminary data.</text>
</comment>
<organism evidence="2 3">
    <name type="scientific">Fischerella thermalis JSC-11</name>
    <dbReference type="NCBI Taxonomy" id="741277"/>
    <lineage>
        <taxon>Bacteria</taxon>
        <taxon>Bacillati</taxon>
        <taxon>Cyanobacteriota</taxon>
        <taxon>Cyanophyceae</taxon>
        <taxon>Nostocales</taxon>
        <taxon>Hapalosiphonaceae</taxon>
        <taxon>Fischerella</taxon>
    </lineage>
</organism>
<accession>G6G0I0</accession>
<feature type="region of interest" description="Disordered" evidence="1">
    <location>
        <begin position="1"/>
        <end position="105"/>
    </location>
</feature>
<dbReference type="AlphaFoldDB" id="G6G0I0"/>
<feature type="non-terminal residue" evidence="2">
    <location>
        <position position="1"/>
    </location>
</feature>